<dbReference type="GO" id="GO:0005886">
    <property type="term" value="C:plasma membrane"/>
    <property type="evidence" value="ECO:0007669"/>
    <property type="project" value="UniProtKB-SubCell"/>
</dbReference>
<feature type="transmembrane region" description="Helical" evidence="6">
    <location>
        <begin position="101"/>
        <end position="121"/>
    </location>
</feature>
<dbReference type="RefSeq" id="WP_056967071.1">
    <property type="nucleotide sequence ID" value="NZ_AYYQ01000036.1"/>
</dbReference>
<comment type="subcellular location">
    <subcellularLocation>
        <location evidence="1">Cell membrane</location>
        <topology evidence="1">Multi-pass membrane protein</topology>
    </subcellularLocation>
</comment>
<feature type="transmembrane region" description="Helical" evidence="6">
    <location>
        <begin position="358"/>
        <end position="376"/>
    </location>
</feature>
<feature type="transmembrane region" description="Helical" evidence="6">
    <location>
        <begin position="300"/>
        <end position="322"/>
    </location>
</feature>
<keyword evidence="5 6" id="KW-0472">Membrane</keyword>
<feature type="transmembrane region" description="Helical" evidence="6">
    <location>
        <begin position="227"/>
        <end position="246"/>
    </location>
</feature>
<dbReference type="GO" id="GO:0022857">
    <property type="term" value="F:transmembrane transporter activity"/>
    <property type="evidence" value="ECO:0007669"/>
    <property type="project" value="InterPro"/>
</dbReference>
<reference evidence="8 9" key="1">
    <citation type="journal article" date="2015" name="Genome Announc.">
        <title>Expanding the biotechnology potential of lactobacilli through comparative genomics of 213 strains and associated genera.</title>
        <authorList>
            <person name="Sun Z."/>
            <person name="Harris H.M."/>
            <person name="McCann A."/>
            <person name="Guo C."/>
            <person name="Argimon S."/>
            <person name="Zhang W."/>
            <person name="Yang X."/>
            <person name="Jeffery I.B."/>
            <person name="Cooney J.C."/>
            <person name="Kagawa T.F."/>
            <person name="Liu W."/>
            <person name="Song Y."/>
            <person name="Salvetti E."/>
            <person name="Wrobel A."/>
            <person name="Rasinkangas P."/>
            <person name="Parkhill J."/>
            <person name="Rea M.C."/>
            <person name="O'Sullivan O."/>
            <person name="Ritari J."/>
            <person name="Douillard F.P."/>
            <person name="Paul Ross R."/>
            <person name="Yang R."/>
            <person name="Briner A.E."/>
            <person name="Felis G.E."/>
            <person name="de Vos W.M."/>
            <person name="Barrangou R."/>
            <person name="Klaenhammer T.R."/>
            <person name="Caufield P.W."/>
            <person name="Cui Y."/>
            <person name="Zhang H."/>
            <person name="O'Toole P.W."/>
        </authorList>
    </citation>
    <scope>NUCLEOTIDE SEQUENCE [LARGE SCALE GENOMIC DNA]</scope>
    <source>
        <strain evidence="8 9">DSM 23829</strain>
    </source>
</reference>
<feature type="transmembrane region" description="Helical" evidence="6">
    <location>
        <begin position="432"/>
        <end position="452"/>
    </location>
</feature>
<dbReference type="AlphaFoldDB" id="A0A0R2AL15"/>
<dbReference type="EMBL" id="AYYQ01000036">
    <property type="protein sequence ID" value="KRM67591.1"/>
    <property type="molecule type" value="Genomic_DNA"/>
</dbReference>
<feature type="transmembrane region" description="Helical" evidence="6">
    <location>
        <begin position="334"/>
        <end position="352"/>
    </location>
</feature>
<feature type="transmembrane region" description="Helical" evidence="6">
    <location>
        <begin position="46"/>
        <end position="66"/>
    </location>
</feature>
<evidence type="ECO:0000256" key="1">
    <source>
        <dbReference type="ARBA" id="ARBA00004651"/>
    </source>
</evidence>
<dbReference type="InterPro" id="IPR036259">
    <property type="entry name" value="MFS_trans_sf"/>
</dbReference>
<dbReference type="PANTHER" id="PTHR42718">
    <property type="entry name" value="MAJOR FACILITATOR SUPERFAMILY MULTIDRUG TRANSPORTER MFSC"/>
    <property type="match status" value="1"/>
</dbReference>
<evidence type="ECO:0000256" key="5">
    <source>
        <dbReference type="ARBA" id="ARBA00023136"/>
    </source>
</evidence>
<comment type="caution">
    <text evidence="8">The sequence shown here is derived from an EMBL/GenBank/DDBJ whole genome shotgun (WGS) entry which is preliminary data.</text>
</comment>
<feature type="transmembrane region" description="Helical" evidence="6">
    <location>
        <begin position="267"/>
        <end position="288"/>
    </location>
</feature>
<dbReference type="SUPFAM" id="SSF103473">
    <property type="entry name" value="MFS general substrate transporter"/>
    <property type="match status" value="1"/>
</dbReference>
<sequence>MKNKLSINVLFAVLSVGVMTFGGVTVETSMNITFPTLMSEFNVGLGTVQWITTLYLLVLSTIIPLSRFLKNKFKTYNLFLFSNVIFVIGLILNAFSPNFFILLLGRFVQGIGTGIALPLMFNIILDNVPKSKLGFMMGVGSLITASASAIGPAFGGLVVNSLGWRYIFILLIPVLLISLLLGSFSIPKTFQNELHDVKFDYGSFVLIILMFAGLIIGISNVSENSLLSYQVLIPIIIGVLALIIFTKMQNKSKNPILKVDILKNVSYAKYTVAFFINQLIILGLAFIVPNYIQIINKSSSSLAGLILLPGAIMGAIMSPISGSLLDRMGAKKPILTGIAMVILSLLVLFTLSSNISDTIFLVAYIIVMIGIGMSYGNLMTQGLSYLSSELTSDGNAILTTVQQFAGAIGTAIISTIITSINSSYSGGNATVGFKFALLFLLILGFIQFLAIISTKINKK</sequence>
<dbReference type="PANTHER" id="PTHR42718:SF9">
    <property type="entry name" value="MAJOR FACILITATOR SUPERFAMILY MULTIDRUG TRANSPORTER MFSC"/>
    <property type="match status" value="1"/>
</dbReference>
<feature type="domain" description="Major facilitator superfamily (MFS) profile" evidence="7">
    <location>
        <begin position="1"/>
        <end position="455"/>
    </location>
</feature>
<dbReference type="PRINTS" id="PR01036">
    <property type="entry name" value="TCRTETB"/>
</dbReference>
<dbReference type="STRING" id="1423781.FD06_GL000743"/>
<organism evidence="8 9">
    <name type="scientific">Apilactobacillus ozensis DSM 23829 = JCM 17196</name>
    <dbReference type="NCBI Taxonomy" id="1423781"/>
    <lineage>
        <taxon>Bacteria</taxon>
        <taxon>Bacillati</taxon>
        <taxon>Bacillota</taxon>
        <taxon>Bacilli</taxon>
        <taxon>Lactobacillales</taxon>
        <taxon>Lactobacillaceae</taxon>
        <taxon>Apilactobacillus</taxon>
    </lineage>
</organism>
<dbReference type="Proteomes" id="UP000052012">
    <property type="component" value="Unassembled WGS sequence"/>
</dbReference>
<feature type="transmembrane region" description="Helical" evidence="6">
    <location>
        <begin position="397"/>
        <end position="420"/>
    </location>
</feature>
<name>A0A0R2AL15_9LACO</name>
<keyword evidence="2" id="KW-0813">Transport</keyword>
<evidence type="ECO:0000313" key="9">
    <source>
        <dbReference type="Proteomes" id="UP000052012"/>
    </source>
</evidence>
<feature type="transmembrane region" description="Helical" evidence="6">
    <location>
        <begin position="133"/>
        <end position="154"/>
    </location>
</feature>
<keyword evidence="3 6" id="KW-0812">Transmembrane</keyword>
<gene>
    <name evidence="8" type="ORF">FD06_GL000743</name>
</gene>
<dbReference type="Gene3D" id="1.20.1720.10">
    <property type="entry name" value="Multidrug resistance protein D"/>
    <property type="match status" value="1"/>
</dbReference>
<evidence type="ECO:0000256" key="4">
    <source>
        <dbReference type="ARBA" id="ARBA00022989"/>
    </source>
</evidence>
<proteinExistence type="predicted"/>
<feature type="transmembrane region" description="Helical" evidence="6">
    <location>
        <begin position="199"/>
        <end position="221"/>
    </location>
</feature>
<dbReference type="InterPro" id="IPR011701">
    <property type="entry name" value="MFS"/>
</dbReference>
<evidence type="ECO:0000256" key="6">
    <source>
        <dbReference type="SAM" id="Phobius"/>
    </source>
</evidence>
<dbReference type="OrthoDB" id="9816041at2"/>
<dbReference type="InterPro" id="IPR020846">
    <property type="entry name" value="MFS_dom"/>
</dbReference>
<feature type="transmembrane region" description="Helical" evidence="6">
    <location>
        <begin position="7"/>
        <end position="26"/>
    </location>
</feature>
<evidence type="ECO:0000256" key="3">
    <source>
        <dbReference type="ARBA" id="ARBA00022692"/>
    </source>
</evidence>
<accession>A0A0R2AL15</accession>
<feature type="transmembrane region" description="Helical" evidence="6">
    <location>
        <begin position="166"/>
        <end position="187"/>
    </location>
</feature>
<dbReference type="Pfam" id="PF07690">
    <property type="entry name" value="MFS_1"/>
    <property type="match status" value="1"/>
</dbReference>
<feature type="transmembrane region" description="Helical" evidence="6">
    <location>
        <begin position="78"/>
        <end position="95"/>
    </location>
</feature>
<dbReference type="PROSITE" id="PS50850">
    <property type="entry name" value="MFS"/>
    <property type="match status" value="1"/>
</dbReference>
<evidence type="ECO:0000259" key="7">
    <source>
        <dbReference type="PROSITE" id="PS50850"/>
    </source>
</evidence>
<keyword evidence="4 6" id="KW-1133">Transmembrane helix</keyword>
<protein>
    <submittedName>
        <fullName evidence="8">Major facilitator superfamily permease</fullName>
    </submittedName>
</protein>
<evidence type="ECO:0000313" key="8">
    <source>
        <dbReference type="EMBL" id="KRM67591.1"/>
    </source>
</evidence>
<dbReference type="PATRIC" id="fig|1423781.4.peg.767"/>
<keyword evidence="9" id="KW-1185">Reference proteome</keyword>
<dbReference type="Gene3D" id="1.20.1250.20">
    <property type="entry name" value="MFS general substrate transporter like domains"/>
    <property type="match status" value="1"/>
</dbReference>
<evidence type="ECO:0000256" key="2">
    <source>
        <dbReference type="ARBA" id="ARBA00022448"/>
    </source>
</evidence>